<dbReference type="PANTHER" id="PTHR45527:SF1">
    <property type="entry name" value="FATTY ACID SYNTHASE"/>
    <property type="match status" value="1"/>
</dbReference>
<evidence type="ECO:0000313" key="6">
    <source>
        <dbReference type="Proteomes" id="UP001430919"/>
    </source>
</evidence>
<keyword evidence="1" id="KW-0596">Phosphopantetheine</keyword>
<dbReference type="PROSITE" id="PS00455">
    <property type="entry name" value="AMP_BINDING"/>
    <property type="match status" value="2"/>
</dbReference>
<protein>
    <submittedName>
        <fullName evidence="5">Amino acid adenylation domain-containing protein</fullName>
    </submittedName>
</protein>
<dbReference type="CDD" id="cd05930">
    <property type="entry name" value="A_NRPS"/>
    <property type="match status" value="2"/>
</dbReference>
<dbReference type="Proteomes" id="UP001430919">
    <property type="component" value="Unassembled WGS sequence"/>
</dbReference>
<dbReference type="Gene3D" id="3.40.50.12780">
    <property type="entry name" value="N-terminal domain of ligase-like"/>
    <property type="match status" value="1"/>
</dbReference>
<dbReference type="InterPro" id="IPR010071">
    <property type="entry name" value="AA_adenyl_dom"/>
</dbReference>
<dbReference type="Gene3D" id="2.30.38.10">
    <property type="entry name" value="Luciferase, Domain 3"/>
    <property type="match status" value="2"/>
</dbReference>
<keyword evidence="3" id="KW-0436">Ligase</keyword>
<dbReference type="InterPro" id="IPR045851">
    <property type="entry name" value="AMP-bd_C_sf"/>
</dbReference>
<dbReference type="InterPro" id="IPR036291">
    <property type="entry name" value="NAD(P)-bd_dom_sf"/>
</dbReference>
<dbReference type="SUPFAM" id="SSF52777">
    <property type="entry name" value="CoA-dependent acyltransferases"/>
    <property type="match status" value="2"/>
</dbReference>
<evidence type="ECO:0000256" key="3">
    <source>
        <dbReference type="ARBA" id="ARBA00022598"/>
    </source>
</evidence>
<feature type="domain" description="Carrier" evidence="4">
    <location>
        <begin position="846"/>
        <end position="921"/>
    </location>
</feature>
<dbReference type="SUPFAM" id="SSF56801">
    <property type="entry name" value="Acetyl-CoA synthetase-like"/>
    <property type="match status" value="3"/>
</dbReference>
<dbReference type="PANTHER" id="PTHR45527">
    <property type="entry name" value="NONRIBOSOMAL PEPTIDE SYNTHETASE"/>
    <property type="match status" value="1"/>
</dbReference>
<dbReference type="Gene3D" id="3.30.559.30">
    <property type="entry name" value="Nonribosomal peptide synthetase, condensation domain"/>
    <property type="match status" value="1"/>
</dbReference>
<name>A0ABS8MPF0_9FLAO</name>
<proteinExistence type="predicted"/>
<comment type="caution">
    <text evidence="5">The sequence shown here is derived from an EMBL/GenBank/DDBJ whole genome shotgun (WGS) entry which is preliminary data.</text>
</comment>
<dbReference type="SUPFAM" id="SSF51735">
    <property type="entry name" value="NAD(P)-binding Rossmann-fold domains"/>
    <property type="match status" value="1"/>
</dbReference>
<dbReference type="Gene3D" id="1.10.1200.10">
    <property type="entry name" value="ACP-like"/>
    <property type="match status" value="2"/>
</dbReference>
<evidence type="ECO:0000313" key="5">
    <source>
        <dbReference type="EMBL" id="MCC9070638.1"/>
    </source>
</evidence>
<dbReference type="Pfam" id="PF00501">
    <property type="entry name" value="AMP-binding"/>
    <property type="match status" value="3"/>
</dbReference>
<dbReference type="InterPro" id="IPR013120">
    <property type="entry name" value="FAR_NAD-bd"/>
</dbReference>
<dbReference type="Pfam" id="PF00550">
    <property type="entry name" value="PP-binding"/>
    <property type="match status" value="2"/>
</dbReference>
<accession>A0ABS8MPF0</accession>
<dbReference type="EMBL" id="JAJJMO010000001">
    <property type="protein sequence ID" value="MCC9070638.1"/>
    <property type="molecule type" value="Genomic_DNA"/>
</dbReference>
<evidence type="ECO:0000256" key="1">
    <source>
        <dbReference type="ARBA" id="ARBA00022450"/>
    </source>
</evidence>
<evidence type="ECO:0000259" key="4">
    <source>
        <dbReference type="PROSITE" id="PS50075"/>
    </source>
</evidence>
<gene>
    <name evidence="5" type="ORF">LNQ49_03365</name>
</gene>
<dbReference type="Gene3D" id="3.30.300.30">
    <property type="match status" value="2"/>
</dbReference>
<dbReference type="InterPro" id="IPR023213">
    <property type="entry name" value="CAT-like_dom_sf"/>
</dbReference>
<dbReference type="InterPro" id="IPR036736">
    <property type="entry name" value="ACP-like_sf"/>
</dbReference>
<dbReference type="SUPFAM" id="SSF47336">
    <property type="entry name" value="ACP-like"/>
    <property type="match status" value="2"/>
</dbReference>
<reference evidence="5" key="1">
    <citation type="submission" date="2021-11" db="EMBL/GenBank/DDBJ databases">
        <title>Description of novel Flavobacterium species.</title>
        <authorList>
            <person name="Saticioglu I.B."/>
            <person name="Ay H."/>
            <person name="Altun S."/>
            <person name="Duman M."/>
        </authorList>
    </citation>
    <scope>NUCLEOTIDE SEQUENCE</scope>
    <source>
        <strain evidence="5">F-65</strain>
    </source>
</reference>
<dbReference type="RefSeq" id="WP_229987309.1">
    <property type="nucleotide sequence ID" value="NZ_JAJJMO010000001.1"/>
</dbReference>
<dbReference type="InterPro" id="IPR042099">
    <property type="entry name" value="ANL_N_sf"/>
</dbReference>
<dbReference type="NCBIfam" id="NF003417">
    <property type="entry name" value="PRK04813.1"/>
    <property type="match status" value="4"/>
</dbReference>
<feature type="domain" description="Carrier" evidence="4">
    <location>
        <begin position="1884"/>
        <end position="1959"/>
    </location>
</feature>
<dbReference type="InterPro" id="IPR009081">
    <property type="entry name" value="PP-bd_ACP"/>
</dbReference>
<dbReference type="Pfam" id="PF07993">
    <property type="entry name" value="NAD_binding_4"/>
    <property type="match status" value="1"/>
</dbReference>
<sequence>MKNPPHLPTTILTLLNLISSQHPQKTALVFENQNINYEDLNLQSNKLANYLNTKGDFLDIPICFSLEQSIDKVIVMLAIWKATGAYVSLNPLYPETRLKYIINDTNSPILITTKALSPKFNYFNKEIILIDDLEEAKSIKENSDEELPENGIYDGLAYLTYNSETSDSPKAIITEHRGLINFVKYFNELLDSNLDDKTLNISSSNFDSVVLDLWIPLSLGLTVHLYPNNNIDNDVLLDFNILNNQLIPVPSGEIGELHIGGIQVLPDYLNQPKLNTERFIYYTNSSGQKKRVFKTGNLVRMTSNGNIEFISKAPPPQIKATKFKVELSENQHKLIEIFENQAKKTPDKVALSLIGNTISYKELHQKSNKIANQLIAMGIKNNEFVACYQDQSIERVISLLGIIKAGAAYVPLDTSHPLERINIILNDTNPSFLITTENQIDISKKVHIPVLHIEDMLSYISDNGNEKDSFTDTHTPSDLMYVIHTSGTTGKPKGVLIEHKSVSNFITEYGKLLEIDATDRTLQFSPYNFDGSIIDLWIPLTKGATIHLYPNNKLLGDSLSDFISLHNLTVIPYISPSVLSTIPLSITFPDLRVIGTGGEVCPIAIRNHWMHQVKLVNGYGPTEATVAVNNYVFDNSHPANTIGKPITNMKFYVLDRNMKEVPIGITGELYVSGIQLSRGYLNEPELTAEHFITNPFIKKEDNESSIYNRLYKTGDWVKILPDGMIEYIGREDHQIKIRGYRIEVSEIEKALQQIKGIKNVAIQMHKDSEDIISLRAFFTGKIKTTTIRNELSKKLPAYMIPSEIFAIEAIPVTANGKLDLNALSVFAEKNLEEQEGTIEQTESFIAPHTELQKQLAVLWKSFLKVKTVGIDDNFFHFGGNSILAYKLVSSIRKDLHIFLQISDLFLYPTINELENYIRTKEANTLEEDISVNSLEEPIKLSSQQQSLWFLDKLHGSLPYHISALYPVSNTISAPTLEKAFRLLMQRHGALRTIISEDENTAYQFLISSDNWMLQQIYKSDSLQKLIDIPFDLERDYMLRAYLIHESNQNISLFVVIHHIATDAWSMPLIINELNAIYLEILEKKKPVINNYPIQYRDYAHWQFNKTRQNKISTSTDFWKNYLQDVPVLQVAHDFPKQHLHSISGQQYHFTIHSQLASDLQKFSREQHATLYMTLLSAFGLLMQHYSGQNDICIGSPAANRTPHTVDTTIGYFVNMLPIRIKIDGNPIYTNFLEEIKKMLLTVFQHQEVPFETIINHAIKDRFAGYNPLFQTVFILQDAPEENSQSGPIDSNNLKWIYNGKSKFDLQFEVTPLLNGLDVTIEYTDALFKESTILQMAKDFQIILESIVKEPEKKIGDFEILLETHEQNEISELEEIQSEKTLVEMFEDQVKRNPKKTALRLTGMSITYKELHEKSNKIADQLIAMGIKKNEFVACYQDQSIERVISLLGIIKAGAAYVPLDTSYPIERINVIIKDTNPLLLITTEKRIDISTKVHLPVLDIEHMINYIPDTENNKYSYIDTHTPSDLIYVIHTSGTTGKPKGVLIEHKAVSNFIAEYSTLLEINIDDSTLQFSPYNFDGSIIDLWLPLTKGATVHLYPNNKLLGESLSDFISLHNITVVPFVSPSVLSTIPLSVHFPNLRVIGTGGEACPSLISKHWMHQLKLVNVYGPTETTVAVNEYVYDDKHPSNTLGKPIKNMKFYVLDRYMRKVPVGVIGELYISGIQLSRGYLNDPELTAERFITNPFIKATDKKSIYNRLYKTGDQVKVLPDGMIEYIGREDHQVKIRGYRIEISEIETALQQVNGIKNVAVQVHKASQDILSLRAFFTGEIKISIIKNELSKKLPAYMIPNEIFAIDAIPVTANGKLDMEALSLLAEKNLEEKEEEIPLNSYEEIIRDIWSDVLQRRITSLEDDFFHLGGHSLLLTKLYNRISKHYPNKISLSELYINNTVRKLALLIEERDSDTHVDQYGLGMDPLSDEIKKDAYLDPSEFNPNLENKGDFVNPKFILLTGVTGFVGANMLAEFLKTTTAIIYLLIRANNEKHAQERLLETLNDQLLPLSLYDKERVKLLPGDLSKPHLGLSPETYDALTQNIDVIYHAGSAVNFIQPYSYMKAANVDALRTVIHFATTSKLKQICLLSTIGVFSWEHHFTKPDLIMEKQSIESAFKYLSRDMGYAQSKWVMEKIAMQAIEQGIPIIIFRLGYAFCHSTSGATAKYQWWGLLVKTCVELKAYPILLEQKEELVSVDFISKAIAHISKNPKATGEIFHLSPAPKDNIPVINFFEKLRSEFDIELTPLPYHEWMNLWENDENSPLYPLLSLFKFKVYDNKSIIEIHQNTPEFDITNTLDFIKDSGIETTVVNREILEAYCIYLGILK</sequence>
<keyword evidence="6" id="KW-1185">Reference proteome</keyword>
<dbReference type="NCBIfam" id="TIGR01746">
    <property type="entry name" value="Thioester-redct"/>
    <property type="match status" value="1"/>
</dbReference>
<dbReference type="Pfam" id="PF00668">
    <property type="entry name" value="Condensation"/>
    <property type="match status" value="1"/>
</dbReference>
<dbReference type="Gene3D" id="3.30.559.10">
    <property type="entry name" value="Chloramphenicol acetyltransferase-like domain"/>
    <property type="match status" value="1"/>
</dbReference>
<dbReference type="Gene3D" id="3.40.50.720">
    <property type="entry name" value="NAD(P)-binding Rossmann-like Domain"/>
    <property type="match status" value="1"/>
</dbReference>
<organism evidence="5 6">
    <name type="scientific">Flavobacterium pisciphilum</name>
    <dbReference type="NCBI Taxonomy" id="2893755"/>
    <lineage>
        <taxon>Bacteria</taxon>
        <taxon>Pseudomonadati</taxon>
        <taxon>Bacteroidota</taxon>
        <taxon>Flavobacteriia</taxon>
        <taxon>Flavobacteriales</taxon>
        <taxon>Flavobacteriaceae</taxon>
        <taxon>Flavobacterium</taxon>
    </lineage>
</organism>
<dbReference type="InterPro" id="IPR000873">
    <property type="entry name" value="AMP-dep_synth/lig_dom"/>
</dbReference>
<dbReference type="InterPro" id="IPR001242">
    <property type="entry name" value="Condensation_dom"/>
</dbReference>
<dbReference type="InterPro" id="IPR020845">
    <property type="entry name" value="AMP-binding_CS"/>
</dbReference>
<dbReference type="NCBIfam" id="TIGR01733">
    <property type="entry name" value="AA-adenyl-dom"/>
    <property type="match status" value="2"/>
</dbReference>
<keyword evidence="2" id="KW-0597">Phosphoprotein</keyword>
<dbReference type="Gene3D" id="3.40.50.980">
    <property type="match status" value="4"/>
</dbReference>
<dbReference type="InterPro" id="IPR010080">
    <property type="entry name" value="Thioester_reductase-like_dom"/>
</dbReference>
<dbReference type="PROSITE" id="PS50075">
    <property type="entry name" value="CARRIER"/>
    <property type="match status" value="2"/>
</dbReference>
<dbReference type="CDD" id="cd19531">
    <property type="entry name" value="LCL_NRPS-like"/>
    <property type="match status" value="1"/>
</dbReference>
<evidence type="ECO:0000256" key="2">
    <source>
        <dbReference type="ARBA" id="ARBA00022553"/>
    </source>
</evidence>